<evidence type="ECO:0008006" key="3">
    <source>
        <dbReference type="Google" id="ProtNLM"/>
    </source>
</evidence>
<proteinExistence type="predicted"/>
<protein>
    <recommendedName>
        <fullName evidence="3">Glycosyltransferase</fullName>
    </recommendedName>
</protein>
<sequence>MRPLIFLFPDHSMTAGGNSAQARFARACSRFAPTSLAYYGERAAGQLHLSDVLERGAETVSPADSPIFVIHWGPDVAMLLQALNGRDVVYFAHSTGWKITLPPEVPILCVSRHTLGFWGRHAPNSYIAYTPNIVETAPAEQPQRRDVDVLVQRRKSSGYLLDELVPALEQRCRVTVLDGWVDDLSLWFRRAKVYLYDSIEHWIDVGATEGFGLPPLEALAHGCTVFSSVNDALADYLDPGFNCRKIRVHSREWDVEAVLRAVAEGSPEAPQPEWFQRYSDDNVATRLESIFADLHQFFAETRGRASDIADLWLLRRPTPLQRAKRAIKVLAGP</sequence>
<dbReference type="Proteomes" id="UP001589798">
    <property type="component" value="Unassembled WGS sequence"/>
</dbReference>
<keyword evidence="2" id="KW-1185">Reference proteome</keyword>
<dbReference type="RefSeq" id="WP_379485675.1">
    <property type="nucleotide sequence ID" value="NZ_JBHLWK010000001.1"/>
</dbReference>
<comment type="caution">
    <text evidence="1">The sequence shown here is derived from an EMBL/GenBank/DDBJ whole genome shotgun (WGS) entry which is preliminary data.</text>
</comment>
<organism evidence="1 2">
    <name type="scientific">Novosphingobium soli</name>
    <dbReference type="NCBI Taxonomy" id="574956"/>
    <lineage>
        <taxon>Bacteria</taxon>
        <taxon>Pseudomonadati</taxon>
        <taxon>Pseudomonadota</taxon>
        <taxon>Alphaproteobacteria</taxon>
        <taxon>Sphingomonadales</taxon>
        <taxon>Sphingomonadaceae</taxon>
        <taxon>Novosphingobium</taxon>
    </lineage>
</organism>
<gene>
    <name evidence="1" type="ORF">ACFFJC_00820</name>
</gene>
<evidence type="ECO:0000313" key="1">
    <source>
        <dbReference type="EMBL" id="MFC0202808.1"/>
    </source>
</evidence>
<dbReference type="SUPFAM" id="SSF53756">
    <property type="entry name" value="UDP-Glycosyltransferase/glycogen phosphorylase"/>
    <property type="match status" value="1"/>
</dbReference>
<accession>A0ABV6CV43</accession>
<evidence type="ECO:0000313" key="2">
    <source>
        <dbReference type="Proteomes" id="UP001589798"/>
    </source>
</evidence>
<dbReference type="EMBL" id="JBHLWK010000001">
    <property type="protein sequence ID" value="MFC0202808.1"/>
    <property type="molecule type" value="Genomic_DNA"/>
</dbReference>
<reference evidence="1 2" key="1">
    <citation type="submission" date="2024-09" db="EMBL/GenBank/DDBJ databases">
        <authorList>
            <person name="Sun Q."/>
            <person name="Mori K."/>
        </authorList>
    </citation>
    <scope>NUCLEOTIDE SEQUENCE [LARGE SCALE GENOMIC DNA]</scope>
    <source>
        <strain evidence="1 2">CCM 7706</strain>
    </source>
</reference>
<name>A0ABV6CV43_9SPHN</name>
<dbReference type="Gene3D" id="3.40.50.2000">
    <property type="entry name" value="Glycogen Phosphorylase B"/>
    <property type="match status" value="1"/>
</dbReference>